<evidence type="ECO:0008006" key="5">
    <source>
        <dbReference type="Google" id="ProtNLM"/>
    </source>
</evidence>
<evidence type="ECO:0000313" key="4">
    <source>
        <dbReference type="Proteomes" id="UP000064893"/>
    </source>
</evidence>
<protein>
    <recommendedName>
        <fullName evidence="5">DUF4835 domain-containing protein</fullName>
    </recommendedName>
</protein>
<dbReference type="Proteomes" id="UP000064893">
    <property type="component" value="Chromosome"/>
</dbReference>
<keyword evidence="4" id="KW-1185">Reference proteome</keyword>
<evidence type="ECO:0000256" key="2">
    <source>
        <dbReference type="SAM" id="SignalP"/>
    </source>
</evidence>
<feature type="chain" id="PRO_5006599429" description="DUF4835 domain-containing protein" evidence="2">
    <location>
        <begin position="20"/>
        <end position="300"/>
    </location>
</feature>
<evidence type="ECO:0000256" key="1">
    <source>
        <dbReference type="SAM" id="Coils"/>
    </source>
</evidence>
<proteinExistence type="predicted"/>
<reference evidence="3 4" key="1">
    <citation type="submission" date="2015-11" db="EMBL/GenBank/DDBJ databases">
        <title>Description and complete genome sequence of a novel strain predominating in hypersaline microbial mats and representing a new family of the Bacteriodetes phylum.</title>
        <authorList>
            <person name="Spring S."/>
            <person name="Bunk B."/>
            <person name="Sproer C."/>
            <person name="Klenk H.-P."/>
        </authorList>
    </citation>
    <scope>NUCLEOTIDE SEQUENCE [LARGE SCALE GENOMIC DNA]</scope>
    <source>
        <strain evidence="3 4">L21-Spi-D4</strain>
    </source>
</reference>
<dbReference type="RefSeq" id="WP_057954065.1">
    <property type="nucleotide sequence ID" value="NZ_CP013118.1"/>
</dbReference>
<sequence length="300" mass="35136" precursor="true">MRKLIVFFILTLISTQVISQELKCQVQVISRQIQRSDRSIFEEMQRTIYEFMNNTVFTNHVIKAEERIECSMYITLNEQTGSDSYNAEIQVTSSRPVYNSDYTTPLINLVDNKLKFRFAPQDAIQFNVNSYSSTLSSVLTYYAYLILGYDYDSFGSLGGSEFYDQAQKIVNNAQSDPSPGWRSFQDDGKNRAAIVENLQNDLYKPLRRCYYKYHRQGLDLMTEKKDQARANILAALEELRALYRKRPDSYLLQLFFETKSDEIVEIFKKATPQNKRRVFNLMSQIDPGNQDKYRKIMQNE</sequence>
<keyword evidence="2" id="KW-0732">Signal</keyword>
<dbReference type="KEGG" id="blq:L21SP5_03097"/>
<dbReference type="EMBL" id="CP013118">
    <property type="protein sequence ID" value="ALO16713.1"/>
    <property type="molecule type" value="Genomic_DNA"/>
</dbReference>
<feature type="signal peptide" evidence="2">
    <location>
        <begin position="1"/>
        <end position="19"/>
    </location>
</feature>
<keyword evidence="1" id="KW-0175">Coiled coil</keyword>
<feature type="coiled-coil region" evidence="1">
    <location>
        <begin position="218"/>
        <end position="245"/>
    </location>
</feature>
<name>A0A0S2I2U8_9BACT</name>
<dbReference type="Pfam" id="PF16119">
    <property type="entry name" value="DUF4835"/>
    <property type="match status" value="1"/>
</dbReference>
<dbReference type="AlphaFoldDB" id="A0A0S2I2U8"/>
<dbReference type="STRING" id="1307839.L21SP5_03097"/>
<organism evidence="3 4">
    <name type="scientific">Salinivirga cyanobacteriivorans</name>
    <dbReference type="NCBI Taxonomy" id="1307839"/>
    <lineage>
        <taxon>Bacteria</taxon>
        <taxon>Pseudomonadati</taxon>
        <taxon>Bacteroidota</taxon>
        <taxon>Bacteroidia</taxon>
        <taxon>Bacteroidales</taxon>
        <taxon>Salinivirgaceae</taxon>
        <taxon>Salinivirga</taxon>
    </lineage>
</organism>
<gene>
    <name evidence="3" type="ORF">L21SP5_03097</name>
</gene>
<accession>A0A0S2I2U8</accession>
<evidence type="ECO:0000313" key="3">
    <source>
        <dbReference type="EMBL" id="ALO16713.1"/>
    </source>
</evidence>
<dbReference type="InterPro" id="IPR032274">
    <property type="entry name" value="DUF4835"/>
</dbReference>
<dbReference type="OrthoDB" id="9773381at2"/>